<dbReference type="EMBL" id="FOTR01000004">
    <property type="protein sequence ID" value="SFL86333.1"/>
    <property type="molecule type" value="Genomic_DNA"/>
</dbReference>
<dbReference type="AlphaFoldDB" id="A0A1I4L698"/>
<proteinExistence type="predicted"/>
<dbReference type="PANTHER" id="PTHR13847">
    <property type="entry name" value="SARCOSINE DEHYDROGENASE-RELATED"/>
    <property type="match status" value="1"/>
</dbReference>
<dbReference type="PROSITE" id="PS51296">
    <property type="entry name" value="RIESKE"/>
    <property type="match status" value="1"/>
</dbReference>
<dbReference type="InterPro" id="IPR017941">
    <property type="entry name" value="Rieske_2Fe-2S"/>
</dbReference>
<keyword evidence="4" id="KW-0411">Iron-sulfur</keyword>
<dbReference type="PANTHER" id="PTHR13847:SF274">
    <property type="entry name" value="RIESKE 2FE-2S IRON-SULFUR PROTEIN YHFW-RELATED"/>
    <property type="match status" value="1"/>
</dbReference>
<sequence>MAQSIWLTNNIKSFDSLNESLETDVTIVGGGITGILSAYLLSENGVQVVLLERGRLLHGTTGHTTAKVTAQHGLIYNELMEHFGLENTQKYYQSQVEAIQFIKRMTEQYQIACQFDQQDAILYTNSDQNYKKLEDEANAYQKLNISADLMKEIPFEIPHKAALTMRQQAQFHPTDFLKVIIDKIIENGGKIYENTTAVDIDYQNKVTLRTARNHNVLSDNVIVATQFPFYEGQAFYSTRMYPSRSYVIGLTSNRDYPGGMYLDVDQPKRSIRYVKQKDETIWLLGGESHKTGQYKKENTNPYRDLQSFGSQYLDVKDWHYKWSTQDYTTLDKLPYIGSLNKRHPNVYVATGFRKWGMTNSVVAAHLLTDLIMNRDNPYKELYKPQRFHADPDVKKFISYNSNVTKELVKGKLSVNNKHEHLEPKTATKTNHNGQTIGIYKDERHQLHAVDTTCTHLGCECNWNHADKSWDCPCHGSRFSYDGTIIEGPATKHLKKFDLEN</sequence>
<dbReference type="OrthoDB" id="9767869at2"/>
<dbReference type="Pfam" id="PF01266">
    <property type="entry name" value="DAO"/>
    <property type="match status" value="1"/>
</dbReference>
<gene>
    <name evidence="7" type="ORF">SAMN04487943_104376</name>
</gene>
<dbReference type="RefSeq" id="WP_091483525.1">
    <property type="nucleotide sequence ID" value="NZ_FOTR01000004.1"/>
</dbReference>
<evidence type="ECO:0000313" key="8">
    <source>
        <dbReference type="Proteomes" id="UP000198565"/>
    </source>
</evidence>
<keyword evidence="1" id="KW-0001">2Fe-2S</keyword>
<dbReference type="GO" id="GO:0051537">
    <property type="term" value="F:2 iron, 2 sulfur cluster binding"/>
    <property type="evidence" value="ECO:0007669"/>
    <property type="project" value="UniProtKB-KW"/>
</dbReference>
<dbReference type="InterPro" id="IPR006076">
    <property type="entry name" value="FAD-dep_OxRdtase"/>
</dbReference>
<dbReference type="SUPFAM" id="SSF51905">
    <property type="entry name" value="FAD/NAD(P)-binding domain"/>
    <property type="match status" value="1"/>
</dbReference>
<reference evidence="8" key="1">
    <citation type="submission" date="2016-10" db="EMBL/GenBank/DDBJ databases">
        <authorList>
            <person name="Varghese N."/>
            <person name="Submissions S."/>
        </authorList>
    </citation>
    <scope>NUCLEOTIDE SEQUENCE [LARGE SCALE GENOMIC DNA]</scope>
    <source>
        <strain evidence="8">CGMCC 1.4250</strain>
    </source>
</reference>
<name>A0A1I4L698_9BACI</name>
<evidence type="ECO:0000256" key="1">
    <source>
        <dbReference type="ARBA" id="ARBA00022714"/>
    </source>
</evidence>
<dbReference type="InterPro" id="IPR005805">
    <property type="entry name" value="Rieske_Fe-S_prot_C"/>
</dbReference>
<evidence type="ECO:0000256" key="3">
    <source>
        <dbReference type="ARBA" id="ARBA00023004"/>
    </source>
</evidence>
<dbReference type="GO" id="GO:0046872">
    <property type="term" value="F:metal ion binding"/>
    <property type="evidence" value="ECO:0007669"/>
    <property type="project" value="UniProtKB-KW"/>
</dbReference>
<evidence type="ECO:0000259" key="6">
    <source>
        <dbReference type="PROSITE" id="PS51296"/>
    </source>
</evidence>
<feature type="domain" description="Rieske" evidence="6">
    <location>
        <begin position="413"/>
        <end position="500"/>
    </location>
</feature>
<protein>
    <submittedName>
        <fullName evidence="7">Glycine/D-amino acid oxidase</fullName>
    </submittedName>
</protein>
<evidence type="ECO:0000256" key="5">
    <source>
        <dbReference type="ARBA" id="ARBA00023157"/>
    </source>
</evidence>
<evidence type="ECO:0000256" key="2">
    <source>
        <dbReference type="ARBA" id="ARBA00022723"/>
    </source>
</evidence>
<dbReference type="Gene3D" id="3.50.50.60">
    <property type="entry name" value="FAD/NAD(P)-binding domain"/>
    <property type="match status" value="1"/>
</dbReference>
<dbReference type="GO" id="GO:0004497">
    <property type="term" value="F:monooxygenase activity"/>
    <property type="evidence" value="ECO:0007669"/>
    <property type="project" value="UniProtKB-ARBA"/>
</dbReference>
<evidence type="ECO:0000256" key="4">
    <source>
        <dbReference type="ARBA" id="ARBA00023014"/>
    </source>
</evidence>
<dbReference type="PRINTS" id="PR00162">
    <property type="entry name" value="RIESKE"/>
</dbReference>
<keyword evidence="2" id="KW-0479">Metal-binding</keyword>
<dbReference type="Pfam" id="PF00355">
    <property type="entry name" value="Rieske"/>
    <property type="match status" value="1"/>
</dbReference>
<keyword evidence="5" id="KW-1015">Disulfide bond</keyword>
<dbReference type="FunFam" id="2.102.10.10:FF:000014">
    <property type="entry name" value="Oxidoreductase, FAD dependent"/>
    <property type="match status" value="1"/>
</dbReference>
<dbReference type="GO" id="GO:0016020">
    <property type="term" value="C:membrane"/>
    <property type="evidence" value="ECO:0007669"/>
    <property type="project" value="InterPro"/>
</dbReference>
<dbReference type="InterPro" id="IPR038010">
    <property type="entry name" value="YhfW_C"/>
</dbReference>
<keyword evidence="3" id="KW-0408">Iron</keyword>
<dbReference type="GO" id="GO:0005737">
    <property type="term" value="C:cytoplasm"/>
    <property type="evidence" value="ECO:0007669"/>
    <property type="project" value="TreeGrafter"/>
</dbReference>
<dbReference type="GO" id="GO:0016705">
    <property type="term" value="F:oxidoreductase activity, acting on paired donors, with incorporation or reduction of molecular oxygen"/>
    <property type="evidence" value="ECO:0007669"/>
    <property type="project" value="UniProtKB-ARBA"/>
</dbReference>
<keyword evidence="8" id="KW-1185">Reference proteome</keyword>
<dbReference type="SUPFAM" id="SSF50022">
    <property type="entry name" value="ISP domain"/>
    <property type="match status" value="1"/>
</dbReference>
<evidence type="ECO:0000313" key="7">
    <source>
        <dbReference type="EMBL" id="SFL86333.1"/>
    </source>
</evidence>
<dbReference type="InterPro" id="IPR036188">
    <property type="entry name" value="FAD/NAD-bd_sf"/>
</dbReference>
<dbReference type="InterPro" id="IPR036922">
    <property type="entry name" value="Rieske_2Fe-2S_sf"/>
</dbReference>
<organism evidence="7 8">
    <name type="scientific">Gracilibacillus orientalis</name>
    <dbReference type="NCBI Taxonomy" id="334253"/>
    <lineage>
        <taxon>Bacteria</taxon>
        <taxon>Bacillati</taxon>
        <taxon>Bacillota</taxon>
        <taxon>Bacilli</taxon>
        <taxon>Bacillales</taxon>
        <taxon>Bacillaceae</taxon>
        <taxon>Gracilibacillus</taxon>
    </lineage>
</organism>
<dbReference type="Gene3D" id="2.102.10.10">
    <property type="entry name" value="Rieske [2Fe-2S] iron-sulphur domain"/>
    <property type="match status" value="1"/>
</dbReference>
<dbReference type="STRING" id="334253.SAMN04487943_104376"/>
<dbReference type="CDD" id="cd03477">
    <property type="entry name" value="Rieske_YhfW_C"/>
    <property type="match status" value="1"/>
</dbReference>
<dbReference type="Proteomes" id="UP000198565">
    <property type="component" value="Unassembled WGS sequence"/>
</dbReference>
<dbReference type="Gene3D" id="3.30.9.10">
    <property type="entry name" value="D-Amino Acid Oxidase, subunit A, domain 2"/>
    <property type="match status" value="1"/>
</dbReference>
<accession>A0A1I4L698</accession>